<dbReference type="AlphaFoldDB" id="A0A6P8DQS0"/>
<organism evidence="1 2">
    <name type="scientific">Punica granatum</name>
    <name type="common">Pomegranate</name>
    <dbReference type="NCBI Taxonomy" id="22663"/>
    <lineage>
        <taxon>Eukaryota</taxon>
        <taxon>Viridiplantae</taxon>
        <taxon>Streptophyta</taxon>
        <taxon>Embryophyta</taxon>
        <taxon>Tracheophyta</taxon>
        <taxon>Spermatophyta</taxon>
        <taxon>Magnoliopsida</taxon>
        <taxon>eudicotyledons</taxon>
        <taxon>Gunneridae</taxon>
        <taxon>Pentapetalae</taxon>
        <taxon>rosids</taxon>
        <taxon>malvids</taxon>
        <taxon>Myrtales</taxon>
        <taxon>Lythraceae</taxon>
        <taxon>Punica</taxon>
    </lineage>
</organism>
<gene>
    <name evidence="2 3" type="primary">LOC116210048</name>
</gene>
<dbReference type="RefSeq" id="XP_031399702.1">
    <property type="nucleotide sequence ID" value="XM_031543842.1"/>
</dbReference>
<evidence type="ECO:0000313" key="2">
    <source>
        <dbReference type="RefSeq" id="XP_031399702.1"/>
    </source>
</evidence>
<keyword evidence="1" id="KW-1185">Reference proteome</keyword>
<accession>A0A6P8DQS0</accession>
<reference evidence="2 3" key="2">
    <citation type="submission" date="2025-04" db="UniProtKB">
        <authorList>
            <consortium name="RefSeq"/>
        </authorList>
    </citation>
    <scope>IDENTIFICATION</scope>
    <source>
        <tissue evidence="2 3">Leaf</tissue>
    </source>
</reference>
<dbReference type="GeneID" id="116210048"/>
<protein>
    <submittedName>
        <fullName evidence="2 3">Uncharacterized protein LOC116210048 isoform X1</fullName>
    </submittedName>
</protein>
<proteinExistence type="predicted"/>
<sequence>MAGPHGDGNQNEAFGSGQPMPWMAWLERKAQANPRTEWLKAIEPTIKAIASAAGFSHQGTVQRWSSSRRVTAPGHPMPLWDWLEKKAHALISVGGADLEAVWLKAIEPTIKEIARCQLSS</sequence>
<evidence type="ECO:0000313" key="1">
    <source>
        <dbReference type="Proteomes" id="UP000515151"/>
    </source>
</evidence>
<evidence type="ECO:0000313" key="3">
    <source>
        <dbReference type="RefSeq" id="XP_031399703.1"/>
    </source>
</evidence>
<dbReference type="RefSeq" id="XP_031399703.1">
    <property type="nucleotide sequence ID" value="XM_031543843.1"/>
</dbReference>
<reference evidence="1" key="1">
    <citation type="journal article" date="2020" name="Plant Biotechnol. J.">
        <title>The pomegranate (Punica granatum L.) draft genome dissects genetic divergence between soft- and hard-seeded cultivars.</title>
        <authorList>
            <person name="Luo X."/>
            <person name="Li H."/>
            <person name="Wu Z."/>
            <person name="Yao W."/>
            <person name="Zhao P."/>
            <person name="Cao D."/>
            <person name="Yu H."/>
            <person name="Li K."/>
            <person name="Poudel K."/>
            <person name="Zhao D."/>
            <person name="Zhang F."/>
            <person name="Xia X."/>
            <person name="Chen L."/>
            <person name="Wang Q."/>
            <person name="Jing D."/>
            <person name="Cao S."/>
        </authorList>
    </citation>
    <scope>NUCLEOTIDE SEQUENCE [LARGE SCALE GENOMIC DNA]</scope>
</reference>
<dbReference type="Proteomes" id="UP000515151">
    <property type="component" value="Chromosome 6"/>
</dbReference>
<name>A0A6P8DQS0_PUNGR</name>